<gene>
    <name evidence="1" type="ORF">BLNAU_18907</name>
</gene>
<organism evidence="1 2">
    <name type="scientific">Blattamonas nauphoetae</name>
    <dbReference type="NCBI Taxonomy" id="2049346"/>
    <lineage>
        <taxon>Eukaryota</taxon>
        <taxon>Metamonada</taxon>
        <taxon>Preaxostyla</taxon>
        <taxon>Oxymonadida</taxon>
        <taxon>Blattamonas</taxon>
    </lineage>
</organism>
<dbReference type="Proteomes" id="UP001281761">
    <property type="component" value="Unassembled WGS sequence"/>
</dbReference>
<reference evidence="1 2" key="1">
    <citation type="journal article" date="2022" name="bioRxiv">
        <title>Genomics of Preaxostyla Flagellates Illuminates Evolutionary Transitions and the Path Towards Mitochondrial Loss.</title>
        <authorList>
            <person name="Novak L.V.F."/>
            <person name="Treitli S.C."/>
            <person name="Pyrih J."/>
            <person name="Halakuc P."/>
            <person name="Pipaliya S.V."/>
            <person name="Vacek V."/>
            <person name="Brzon O."/>
            <person name="Soukal P."/>
            <person name="Eme L."/>
            <person name="Dacks J.B."/>
            <person name="Karnkowska A."/>
            <person name="Elias M."/>
            <person name="Hampl V."/>
        </authorList>
    </citation>
    <scope>NUCLEOTIDE SEQUENCE [LARGE SCALE GENOMIC DNA]</scope>
    <source>
        <strain evidence="1">NAU3</strain>
        <tissue evidence="1">Gut</tissue>
    </source>
</reference>
<name>A0ABQ9X334_9EUKA</name>
<comment type="caution">
    <text evidence="1">The sequence shown here is derived from an EMBL/GenBank/DDBJ whole genome shotgun (WGS) entry which is preliminary data.</text>
</comment>
<evidence type="ECO:0000313" key="1">
    <source>
        <dbReference type="EMBL" id="KAK2946163.1"/>
    </source>
</evidence>
<dbReference type="EMBL" id="JARBJD010000235">
    <property type="protein sequence ID" value="KAK2946163.1"/>
    <property type="molecule type" value="Genomic_DNA"/>
</dbReference>
<sequence>MCYCAIWCKIKNGDEVPPCSASLPLSADDPHSLHPFRGMEPAQSQFPTTTIPVWSPIEAERGMVTVGSKFPPLLNKTDIPNETTIGCVSSDEFTIASVVVFAFRAETMGLTIVHQPLIHLGCQPRGAVDDDDEEDEGKHAMKKQFDTTCTIEFIGVPVDESEPQSFNSQCASSIERGADTTERSGIEGEEVLACTVVVFVGEIPWIAKQLSGDVDEKEMRGELEEVVPIHSPPKRAALLRSSICSSSSLHSERVVR</sequence>
<proteinExistence type="predicted"/>
<evidence type="ECO:0000313" key="2">
    <source>
        <dbReference type="Proteomes" id="UP001281761"/>
    </source>
</evidence>
<keyword evidence="2" id="KW-1185">Reference proteome</keyword>
<protein>
    <submittedName>
        <fullName evidence="1">Uncharacterized protein</fullName>
    </submittedName>
</protein>
<accession>A0ABQ9X334</accession>